<dbReference type="CDD" id="cd09076">
    <property type="entry name" value="L1-EN"/>
    <property type="match status" value="1"/>
</dbReference>
<dbReference type="Pfam" id="PF03372">
    <property type="entry name" value="Exo_endo_phos"/>
    <property type="match status" value="1"/>
</dbReference>
<dbReference type="Gene3D" id="3.60.10.10">
    <property type="entry name" value="Endonuclease/exonuclease/phosphatase"/>
    <property type="match status" value="1"/>
</dbReference>
<feature type="domain" description="Reverse transcriptase" evidence="1">
    <location>
        <begin position="358"/>
        <end position="702"/>
    </location>
</feature>
<name>Q76IM7_TAKRU</name>
<dbReference type="PANTHER" id="PTHR19446">
    <property type="entry name" value="REVERSE TRANSCRIPTASES"/>
    <property type="match status" value="1"/>
</dbReference>
<dbReference type="SUPFAM" id="SSF56219">
    <property type="entry name" value="DNase I-like"/>
    <property type="match status" value="1"/>
</dbReference>
<dbReference type="Pfam" id="PF00078">
    <property type="entry name" value="RVT_1"/>
    <property type="match status" value="1"/>
</dbReference>
<reference evidence="2" key="1">
    <citation type="journal article" date="2004" name="Mol. Biol. Evol.">
        <title>Cross-genome screening of novel sequence-specific non-LTR retrotransposons: various multicopy RNA genes and microsatellites are selected as targets.</title>
        <authorList>
            <person name="Kojima K.K."/>
            <person name="Fujiwara H."/>
        </authorList>
    </citation>
    <scope>NUCLEOTIDE SEQUENCE</scope>
</reference>
<dbReference type="EMBL" id="AB097134">
    <property type="protein sequence ID" value="BAC82603.1"/>
    <property type="molecule type" value="Genomic_DNA"/>
</dbReference>
<dbReference type="InterPro" id="IPR005135">
    <property type="entry name" value="Endo/exonuclease/phosphatase"/>
</dbReference>
<dbReference type="InterPro" id="IPR000477">
    <property type="entry name" value="RT_dom"/>
</dbReference>
<proteinExistence type="predicted"/>
<gene>
    <name evidence="2" type="primary">ORF2</name>
</gene>
<dbReference type="AlphaFoldDB" id="Q76IM7"/>
<dbReference type="InterPro" id="IPR036691">
    <property type="entry name" value="Endo/exonu/phosph_ase_sf"/>
</dbReference>
<accession>Q76IM7</accession>
<sequence length="1234" mass="140440">MHTFRVGTLNINGARDERKRALVFDTTKIKRVDVMFLQETHSNRNNEADWEKEWEGQALLSHNTTLSGGVGLLFSRGFTPSSLEVEHVVRGRCLMVKARLQNHSLVFINIYAPTNGTEKELSRKKVGTVLNGCGDDLLFLVGDFNCTESFLDRDHADPHLASFLSLTETAGYSHGLVDVWRRMHTDSRQYTWFRLSEDRISSARLDRFLLLQTSVFSGCKIMPVGFTDHSLVLSKLGIKNILPKSAHWHFNSSLTQDTSFREVLRHFWSGFRGRKSDFMCLGQWWDRGKTEKQLLCQQYTLNATQDTRRSIRDLETEIVELESIGSSTGERGYIEILKSKKMVLSNLLDGQVQGALVRPRIQDFTEMETPASFFFGLEKKRGQNRVIHPLFLGTGHELVEPGQIKKRAVEFFSSLYESEYCEDDVDEFCRELPRVSDETNSWLDRPLQLDELNADLHGMQGRRAPGVDGLTVEFYRAFWDIVAHDMLEVFNESLASGSLPLSNRRTVVTLLPKKVLEVSSSLGVDTGIISLDQEKTFDRVEHKFLWKVMERFGFNPGFIAMIRVLYSDIVSMLKFNGSLCAPFRVHRGVWQGCALSGMLYGLSLEPLLSKIRACIDGLILPSFSKKIVLAAYEDDVMVMLFSQKDLDVLVNLMVLFNCLSAAKVNWQKSEALAVGRWTNGLPVLPQNLAWRQDGLKYLGVFIGDEATMKRNWLDTIERVEGKIEKWKWLLPRMSYRGRTLVPNNLVVSVLWHRLNCLEPPSGLLAQVQRVLNFFWNGIYWVHQGVLYLPREEGGQDLIHPASRTATFRIQFVQRFLTGLTDLTWRDVARCVFRQVNNLVMDDALFLTNFKFVKVNGLPLFYKSVVKARVLREPVVHRAMLNVSNKATPRLMAALWTRMVVLEHIVASAGPDLTGSEAVALCWLSALSKQPKVCCNCGGTGSVQGRGIFSWTTAGGPDQMATISSQRSSWLPIFGDLGGPLLRPTKVFFLHAVDKEPWNCVKVLNRRGLSKRSASAWPDRLGGDGAHPCWKVLYNPPLRERTGDLQWRILHGAVAMNIFISRMNPAVSDQCPFCSVQETAFHAYSECERLPVLFNVLKGVLNGFNETFSIRNGAGYKKTVRNKWQLLNFIWGEAKMAIYISRKNKIEKKGDCEAASVWRCNIRCRLRLEVGFYEMMNDLGQFCDTWCHKSVLCTVAKDQLHISFRSNCIAAFIHVYMCYHYCVLNRVFVSLCNCK</sequence>
<evidence type="ECO:0000259" key="1">
    <source>
        <dbReference type="PROSITE" id="PS50878"/>
    </source>
</evidence>
<dbReference type="GO" id="GO:0003824">
    <property type="term" value="F:catalytic activity"/>
    <property type="evidence" value="ECO:0007669"/>
    <property type="project" value="InterPro"/>
</dbReference>
<dbReference type="PROSITE" id="PS50878">
    <property type="entry name" value="RT_POL"/>
    <property type="match status" value="1"/>
</dbReference>
<evidence type="ECO:0000313" key="2">
    <source>
        <dbReference type="EMBL" id="BAC82603.1"/>
    </source>
</evidence>
<organism evidence="2">
    <name type="scientific">Takifugu rubripes</name>
    <name type="common">Japanese pufferfish</name>
    <name type="synonym">Fugu rubripes</name>
    <dbReference type="NCBI Taxonomy" id="31033"/>
    <lineage>
        <taxon>Eukaryota</taxon>
        <taxon>Metazoa</taxon>
        <taxon>Chordata</taxon>
        <taxon>Craniata</taxon>
        <taxon>Vertebrata</taxon>
        <taxon>Euteleostomi</taxon>
        <taxon>Actinopterygii</taxon>
        <taxon>Neopterygii</taxon>
        <taxon>Teleostei</taxon>
        <taxon>Neoteleostei</taxon>
        <taxon>Acanthomorphata</taxon>
        <taxon>Eupercaria</taxon>
        <taxon>Tetraodontiformes</taxon>
        <taxon>Tetradontoidea</taxon>
        <taxon>Tetraodontidae</taxon>
        <taxon>Takifugu</taxon>
    </lineage>
</organism>
<protein>
    <submittedName>
        <fullName evidence="2">Pol-like protein</fullName>
    </submittedName>
</protein>